<evidence type="ECO:0000313" key="3">
    <source>
        <dbReference type="Proteomes" id="UP000077271"/>
    </source>
</evidence>
<reference evidence="2 3" key="1">
    <citation type="submission" date="2016-01" db="EMBL/GenBank/DDBJ databases">
        <title>Investigation of taxonomic status of Bacillus aminovorans.</title>
        <authorList>
            <person name="Verma A."/>
            <person name="Pal Y."/>
            <person name="Krishnamurthi S."/>
        </authorList>
    </citation>
    <scope>NUCLEOTIDE SEQUENCE [LARGE SCALE GENOMIC DNA]</scope>
    <source>
        <strain evidence="2 3">DSM 4337</strain>
    </source>
</reference>
<dbReference type="PANTHER" id="PTHR33745">
    <property type="entry name" value="RSBT ANTAGONIST PROTEIN RSBS-RELATED"/>
    <property type="match status" value="1"/>
</dbReference>
<proteinExistence type="predicted"/>
<dbReference type="InterPro" id="IPR036513">
    <property type="entry name" value="STAS_dom_sf"/>
</dbReference>
<dbReference type="EMBL" id="LQWZ01000012">
    <property type="protein sequence ID" value="OAH57917.1"/>
    <property type="molecule type" value="Genomic_DNA"/>
</dbReference>
<name>A0A177KXM1_9BACI</name>
<dbReference type="InterPro" id="IPR002645">
    <property type="entry name" value="STAS_dom"/>
</dbReference>
<dbReference type="Pfam" id="PF01740">
    <property type="entry name" value="STAS"/>
    <property type="match status" value="1"/>
</dbReference>
<dbReference type="OrthoDB" id="2677458at2"/>
<protein>
    <submittedName>
        <fullName evidence="2">Anti-anti-sigma factor</fullName>
    </submittedName>
</protein>
<dbReference type="InterPro" id="IPR051932">
    <property type="entry name" value="Bact_StressResp_Reg"/>
</dbReference>
<accession>A0A177KXM1</accession>
<evidence type="ECO:0000313" key="2">
    <source>
        <dbReference type="EMBL" id="OAH57917.1"/>
    </source>
</evidence>
<sequence>MNSIAAVAKYFIENAGLLANEIVDDIIVKFEFEVPKEEIEQAIMVYTAFIGFLGESITLDDEQVSEDLIKWSKWNGEREASLMGKISSIIERYTDTRLIFIKRITAITMEHGLTIEEVTMVNRRTNYMFDISITETILAFERLTANIIKERTREINELSAPVVPIQDGMAVLPLIGSIDSDRTEHLLNNVVPRISELKVECLIMDFSGIVTINTEVATLLFNIYDILGLLGIKIIATGIRPDLAARVVRDGIDFSTIKTYATVKQAIESKV</sequence>
<organism evidence="2 3">
    <name type="scientific">Domibacillus aminovorans</name>
    <dbReference type="NCBI Taxonomy" id="29332"/>
    <lineage>
        <taxon>Bacteria</taxon>
        <taxon>Bacillati</taxon>
        <taxon>Bacillota</taxon>
        <taxon>Bacilli</taxon>
        <taxon>Bacillales</taxon>
        <taxon>Bacillaceae</taxon>
        <taxon>Domibacillus</taxon>
    </lineage>
</organism>
<dbReference type="PROSITE" id="PS50801">
    <property type="entry name" value="STAS"/>
    <property type="match status" value="1"/>
</dbReference>
<feature type="domain" description="STAS" evidence="1">
    <location>
        <begin position="159"/>
        <end position="270"/>
    </location>
</feature>
<dbReference type="Proteomes" id="UP000077271">
    <property type="component" value="Unassembled WGS sequence"/>
</dbReference>
<dbReference type="SUPFAM" id="SSF52091">
    <property type="entry name" value="SpoIIaa-like"/>
    <property type="match status" value="1"/>
</dbReference>
<dbReference type="CDD" id="cd07041">
    <property type="entry name" value="STAS_RsbR_RsbS_like"/>
    <property type="match status" value="1"/>
</dbReference>
<gene>
    <name evidence="2" type="ORF">AWH48_02610</name>
</gene>
<dbReference type="PANTHER" id="PTHR33745:SF8">
    <property type="entry name" value="BLUE-LIGHT PHOTORECEPTOR"/>
    <property type="match status" value="1"/>
</dbReference>
<dbReference type="RefSeq" id="WP_018392786.1">
    <property type="nucleotide sequence ID" value="NZ_LQWZ01000012.1"/>
</dbReference>
<dbReference type="Gene3D" id="3.30.750.24">
    <property type="entry name" value="STAS domain"/>
    <property type="match status" value="1"/>
</dbReference>
<evidence type="ECO:0000259" key="1">
    <source>
        <dbReference type="PROSITE" id="PS50801"/>
    </source>
</evidence>
<comment type="caution">
    <text evidence="2">The sequence shown here is derived from an EMBL/GenBank/DDBJ whole genome shotgun (WGS) entry which is preliminary data.</text>
</comment>
<dbReference type="AlphaFoldDB" id="A0A177KXM1"/>